<accession>A0A4P6PVK0</accession>
<sequence precursor="true">MYTFPPIAAAVGAAYTVVTALAAVLAPVAGPAAAALAVVVLTAAVRLALLPLSIAQVRGEKVRTRLAPRMRELQRRHRADPQRLLTEQRRLYAEAGSSPMAGCLPALAQLPVFMVLYGVFTSPVVGGSGNELLRHTLGGVPLGSGLGDVLAGGGAGTAVFAVLLVVVAATAWASRRWLTLPALEGAAEAGTPAVPGARLMSFLPYGTVAAAAFLPLAAGLYLATTTAWTVAERLALRQLITG</sequence>
<feature type="domain" description="Membrane insertase YidC/Oxa/ALB C-terminal" evidence="14">
    <location>
        <begin position="35"/>
        <end position="236"/>
    </location>
</feature>
<dbReference type="OrthoDB" id="9780552at2"/>
<comment type="subcellular location">
    <subcellularLocation>
        <location evidence="1 12">Membrane</location>
        <topology evidence="1 12">Multi-pass membrane protein</topology>
    </subcellularLocation>
</comment>
<evidence type="ECO:0000256" key="3">
    <source>
        <dbReference type="ARBA" id="ARBA00015325"/>
    </source>
</evidence>
<comment type="function">
    <text evidence="7">Required for the insertion and/or proper folding and/or complex formation of integral membrane proteins into the membrane. Involved in integration of membrane proteins that insert both dependently and independently of the Sec translocase complex, as well as at least some lipoproteins. Aids folding of multispanning membrane proteins.</text>
</comment>
<dbReference type="EMBL" id="CP036455">
    <property type="protein sequence ID" value="QBI52103.1"/>
    <property type="molecule type" value="Genomic_DNA"/>
</dbReference>
<name>A0A4P6PVK0_9ACTN</name>
<organism evidence="15 16">
    <name type="scientific">Streptomonospora litoralis</name>
    <dbReference type="NCBI Taxonomy" id="2498135"/>
    <lineage>
        <taxon>Bacteria</taxon>
        <taxon>Bacillati</taxon>
        <taxon>Actinomycetota</taxon>
        <taxon>Actinomycetes</taxon>
        <taxon>Streptosporangiales</taxon>
        <taxon>Nocardiopsidaceae</taxon>
        <taxon>Streptomonospora</taxon>
    </lineage>
</organism>
<dbReference type="NCBIfam" id="TIGR03592">
    <property type="entry name" value="yidC_oxa1_cterm"/>
    <property type="match status" value="1"/>
</dbReference>
<keyword evidence="4 12" id="KW-0812">Transmembrane</keyword>
<dbReference type="Proteomes" id="UP000292235">
    <property type="component" value="Chromosome"/>
</dbReference>
<evidence type="ECO:0000256" key="11">
    <source>
        <dbReference type="ARBA" id="ARBA00033342"/>
    </source>
</evidence>
<evidence type="ECO:0000256" key="5">
    <source>
        <dbReference type="ARBA" id="ARBA00022989"/>
    </source>
</evidence>
<comment type="similarity">
    <text evidence="2">Belongs to the OXA1/ALB3/YidC family. Type 1 subfamily.</text>
</comment>
<dbReference type="GO" id="GO:0051205">
    <property type="term" value="P:protein insertion into membrane"/>
    <property type="evidence" value="ECO:0007669"/>
    <property type="project" value="TreeGrafter"/>
</dbReference>
<feature type="transmembrane region" description="Helical" evidence="13">
    <location>
        <begin position="149"/>
        <end position="173"/>
    </location>
</feature>
<feature type="transmembrane region" description="Helical" evidence="13">
    <location>
        <begin position="99"/>
        <end position="120"/>
    </location>
</feature>
<evidence type="ECO:0000256" key="4">
    <source>
        <dbReference type="ARBA" id="ARBA00022692"/>
    </source>
</evidence>
<dbReference type="InterPro" id="IPR028055">
    <property type="entry name" value="YidC/Oxa/ALB_C"/>
</dbReference>
<evidence type="ECO:0000256" key="7">
    <source>
        <dbReference type="ARBA" id="ARBA00025034"/>
    </source>
</evidence>
<feature type="transmembrane region" description="Helical" evidence="13">
    <location>
        <begin position="202"/>
        <end position="223"/>
    </location>
</feature>
<evidence type="ECO:0000256" key="13">
    <source>
        <dbReference type="SAM" id="Phobius"/>
    </source>
</evidence>
<evidence type="ECO:0000256" key="12">
    <source>
        <dbReference type="RuleBase" id="RU003945"/>
    </source>
</evidence>
<comment type="subunit">
    <text evidence="8">Interacts with the Sec translocase complex via SecD. Specifically interacts with transmembrane segments of nascent integral membrane proteins during membrane integration.</text>
</comment>
<evidence type="ECO:0000256" key="2">
    <source>
        <dbReference type="ARBA" id="ARBA00010527"/>
    </source>
</evidence>
<dbReference type="Pfam" id="PF02096">
    <property type="entry name" value="60KD_IMP"/>
    <property type="match status" value="1"/>
</dbReference>
<dbReference type="KEGG" id="strr:EKD16_01430"/>
<keyword evidence="16" id="KW-1185">Reference proteome</keyword>
<evidence type="ECO:0000256" key="1">
    <source>
        <dbReference type="ARBA" id="ARBA00004141"/>
    </source>
</evidence>
<dbReference type="InterPro" id="IPR001708">
    <property type="entry name" value="YidC/ALB3/OXA1/COX18"/>
</dbReference>
<dbReference type="GO" id="GO:0032977">
    <property type="term" value="F:membrane insertase activity"/>
    <property type="evidence" value="ECO:0007669"/>
    <property type="project" value="InterPro"/>
</dbReference>
<gene>
    <name evidence="15" type="primary">yidC1</name>
    <name evidence="15" type="ORF">EKD16_01430</name>
</gene>
<evidence type="ECO:0000256" key="6">
    <source>
        <dbReference type="ARBA" id="ARBA00023136"/>
    </source>
</evidence>
<evidence type="ECO:0000313" key="16">
    <source>
        <dbReference type="Proteomes" id="UP000292235"/>
    </source>
</evidence>
<dbReference type="PANTHER" id="PTHR12428:SF65">
    <property type="entry name" value="CYTOCHROME C OXIDASE ASSEMBLY PROTEIN COX18, MITOCHONDRIAL"/>
    <property type="match status" value="1"/>
</dbReference>
<protein>
    <recommendedName>
        <fullName evidence="3">Membrane protein insertase YidC</fullName>
    </recommendedName>
    <alternativeName>
        <fullName evidence="11">Foldase YidC</fullName>
    </alternativeName>
    <alternativeName>
        <fullName evidence="10">Membrane integrase YidC</fullName>
    </alternativeName>
    <alternativeName>
        <fullName evidence="9">Membrane protein YidC</fullName>
    </alternativeName>
</protein>
<keyword evidence="6 13" id="KW-0472">Membrane</keyword>
<reference evidence="15 16" key="1">
    <citation type="submission" date="2019-02" db="EMBL/GenBank/DDBJ databases">
        <authorList>
            <person name="Khodamoradi S."/>
            <person name="Hahnke R.L."/>
            <person name="Kaempfer P."/>
            <person name="Schumann P."/>
            <person name="Rohde M."/>
            <person name="Steinert M."/>
            <person name="Luzhetskyy A."/>
            <person name="Wink J."/>
            <person name="Ruckert C."/>
        </authorList>
    </citation>
    <scope>NUCLEOTIDE SEQUENCE [LARGE SCALE GENOMIC DNA]</scope>
    <source>
        <strain evidence="15 16">M2</strain>
    </source>
</reference>
<dbReference type="AlphaFoldDB" id="A0A4P6PVK0"/>
<evidence type="ECO:0000256" key="10">
    <source>
        <dbReference type="ARBA" id="ARBA00033245"/>
    </source>
</evidence>
<dbReference type="PANTHER" id="PTHR12428">
    <property type="entry name" value="OXA1"/>
    <property type="match status" value="1"/>
</dbReference>
<evidence type="ECO:0000256" key="9">
    <source>
        <dbReference type="ARBA" id="ARBA00031538"/>
    </source>
</evidence>
<dbReference type="RefSeq" id="WP_131096706.1">
    <property type="nucleotide sequence ID" value="NZ_CP036455.1"/>
</dbReference>
<dbReference type="GO" id="GO:0005886">
    <property type="term" value="C:plasma membrane"/>
    <property type="evidence" value="ECO:0007669"/>
    <property type="project" value="TreeGrafter"/>
</dbReference>
<keyword evidence="5 13" id="KW-1133">Transmembrane helix</keyword>
<proteinExistence type="inferred from homology"/>
<evidence type="ECO:0000256" key="8">
    <source>
        <dbReference type="ARBA" id="ARBA00026028"/>
    </source>
</evidence>
<evidence type="ECO:0000259" key="14">
    <source>
        <dbReference type="Pfam" id="PF02096"/>
    </source>
</evidence>
<evidence type="ECO:0000313" key="15">
    <source>
        <dbReference type="EMBL" id="QBI52103.1"/>
    </source>
</evidence>
<feature type="transmembrane region" description="Helical" evidence="13">
    <location>
        <begin position="32"/>
        <end position="55"/>
    </location>
</feature>